<organism evidence="2 3">
    <name type="scientific">Cercophora scortea</name>
    <dbReference type="NCBI Taxonomy" id="314031"/>
    <lineage>
        <taxon>Eukaryota</taxon>
        <taxon>Fungi</taxon>
        <taxon>Dikarya</taxon>
        <taxon>Ascomycota</taxon>
        <taxon>Pezizomycotina</taxon>
        <taxon>Sordariomycetes</taxon>
        <taxon>Sordariomycetidae</taxon>
        <taxon>Sordariales</taxon>
        <taxon>Lasiosphaeriaceae</taxon>
        <taxon>Cercophora</taxon>
    </lineage>
</organism>
<evidence type="ECO:0000313" key="3">
    <source>
        <dbReference type="Proteomes" id="UP001286456"/>
    </source>
</evidence>
<dbReference type="AlphaFoldDB" id="A0AAE0I8I9"/>
<reference evidence="2" key="1">
    <citation type="journal article" date="2023" name="Mol. Phylogenet. Evol.">
        <title>Genome-scale phylogeny and comparative genomics of the fungal order Sordariales.</title>
        <authorList>
            <person name="Hensen N."/>
            <person name="Bonometti L."/>
            <person name="Westerberg I."/>
            <person name="Brannstrom I.O."/>
            <person name="Guillou S."/>
            <person name="Cros-Aarteil S."/>
            <person name="Calhoun S."/>
            <person name="Haridas S."/>
            <person name="Kuo A."/>
            <person name="Mondo S."/>
            <person name="Pangilinan J."/>
            <person name="Riley R."/>
            <person name="LaButti K."/>
            <person name="Andreopoulos B."/>
            <person name="Lipzen A."/>
            <person name="Chen C."/>
            <person name="Yan M."/>
            <person name="Daum C."/>
            <person name="Ng V."/>
            <person name="Clum A."/>
            <person name="Steindorff A."/>
            <person name="Ohm R.A."/>
            <person name="Martin F."/>
            <person name="Silar P."/>
            <person name="Natvig D.O."/>
            <person name="Lalanne C."/>
            <person name="Gautier V."/>
            <person name="Ament-Velasquez S.L."/>
            <person name="Kruys A."/>
            <person name="Hutchinson M.I."/>
            <person name="Powell A.J."/>
            <person name="Barry K."/>
            <person name="Miller A.N."/>
            <person name="Grigoriev I.V."/>
            <person name="Debuchy R."/>
            <person name="Gladieux P."/>
            <person name="Hiltunen Thoren M."/>
            <person name="Johannesson H."/>
        </authorList>
    </citation>
    <scope>NUCLEOTIDE SEQUENCE</scope>
    <source>
        <strain evidence="2">SMH4131-1</strain>
    </source>
</reference>
<gene>
    <name evidence="2" type="ORF">B0T19DRAFT_465287</name>
</gene>
<evidence type="ECO:0000256" key="1">
    <source>
        <dbReference type="SAM" id="MobiDB-lite"/>
    </source>
</evidence>
<proteinExistence type="predicted"/>
<feature type="compositionally biased region" description="Polar residues" evidence="1">
    <location>
        <begin position="7"/>
        <end position="20"/>
    </location>
</feature>
<keyword evidence="3" id="KW-1185">Reference proteome</keyword>
<evidence type="ECO:0000313" key="2">
    <source>
        <dbReference type="EMBL" id="KAK3320497.1"/>
    </source>
</evidence>
<feature type="region of interest" description="Disordered" evidence="1">
    <location>
        <begin position="1"/>
        <end position="91"/>
    </location>
</feature>
<accession>A0AAE0I8I9</accession>
<dbReference type="Proteomes" id="UP001286456">
    <property type="component" value="Unassembled WGS sequence"/>
</dbReference>
<reference evidence="2" key="2">
    <citation type="submission" date="2023-06" db="EMBL/GenBank/DDBJ databases">
        <authorList>
            <consortium name="Lawrence Berkeley National Laboratory"/>
            <person name="Haridas S."/>
            <person name="Hensen N."/>
            <person name="Bonometti L."/>
            <person name="Westerberg I."/>
            <person name="Brannstrom I.O."/>
            <person name="Guillou S."/>
            <person name="Cros-Aarteil S."/>
            <person name="Calhoun S."/>
            <person name="Kuo A."/>
            <person name="Mondo S."/>
            <person name="Pangilinan J."/>
            <person name="Riley R."/>
            <person name="Labutti K."/>
            <person name="Andreopoulos B."/>
            <person name="Lipzen A."/>
            <person name="Chen C."/>
            <person name="Yanf M."/>
            <person name="Daum C."/>
            <person name="Ng V."/>
            <person name="Clum A."/>
            <person name="Steindorff A."/>
            <person name="Ohm R."/>
            <person name="Martin F."/>
            <person name="Silar P."/>
            <person name="Natvig D."/>
            <person name="Lalanne C."/>
            <person name="Gautier V."/>
            <person name="Ament-Velasquez S.L."/>
            <person name="Kruys A."/>
            <person name="Hutchinson M.I."/>
            <person name="Powell A.J."/>
            <person name="Barry K."/>
            <person name="Miller A.N."/>
            <person name="Grigoriev I.V."/>
            <person name="Debuchy R."/>
            <person name="Gladieux P."/>
            <person name="Thoren M.H."/>
            <person name="Johannesson H."/>
        </authorList>
    </citation>
    <scope>NUCLEOTIDE SEQUENCE</scope>
    <source>
        <strain evidence="2">SMH4131-1</strain>
    </source>
</reference>
<protein>
    <submittedName>
        <fullName evidence="2">Uncharacterized protein</fullName>
    </submittedName>
</protein>
<dbReference type="EMBL" id="JAUEPO010000005">
    <property type="protein sequence ID" value="KAK3320497.1"/>
    <property type="molecule type" value="Genomic_DNA"/>
</dbReference>
<name>A0AAE0I8I9_9PEZI</name>
<feature type="compositionally biased region" description="Low complexity" evidence="1">
    <location>
        <begin position="42"/>
        <end position="53"/>
    </location>
</feature>
<comment type="caution">
    <text evidence="2">The sequence shown here is derived from an EMBL/GenBank/DDBJ whole genome shotgun (WGS) entry which is preliminary data.</text>
</comment>
<sequence>MDFGDDTTGNRQPSGGQSRWATAAPQGLSAASVNQGRPRIDSASSQPASSYSPRWQLSPGDRSMSPPPLPRRAAPETPTKESLGNAMPDSHHGAASVPVYYHASVATTPEGYKDLSKAIEKERARLGGWRVNVHFTVEGSFIDKETIIEAERLKADLRANPPATLPRALIKDALMAALVSFHPQNAYPYRSEAYIRAMLCRERAIREVDLEGLPGHYGHASSTIIYQFTQGPERCSTTGRQPVSGVKIQVVLIVWAPSAPALNGFCPSKAKGFGPSLCPTTMDNGNTPPVAPPNAAQASHLAPSTAAEFLAVTQSKDLRNHVGNIFPLDFLLQRQWPATISDAPGSLLSGLDSLIIVLRHILTHCDPSPEHRSALMNLDTSLNGVDREIFSCLWRDFGYPGITVYSVVERVFLLQKIKAEKATPNLNHSFKELMGYHLLEPLWAQDWLRLSPSYTPVQPPLQPHTGAAGEEQADLPPAPEPILKWDGTAELGDYVNSRVSPRTITRNGAQLFESYNLPTVIRVHYSPQGHVNEFTNGDVRSFKTKQHQIITNPEPRISEGSELVYRLIAAVKLRESAEQPDSVRLFSLDDGEAIKPTNSTVYYPAAWDTIPDGGSEFMLFYARGRDDIA</sequence>